<comment type="caution">
    <text evidence="1">The sequence shown here is derived from an EMBL/GenBank/DDBJ whole genome shotgun (WGS) entry which is preliminary data.</text>
</comment>
<evidence type="ECO:0000313" key="1">
    <source>
        <dbReference type="EMBL" id="GEP97672.1"/>
    </source>
</evidence>
<gene>
    <name evidence="1" type="ORF">CCY01nite_39320</name>
</gene>
<proteinExistence type="predicted"/>
<sequence>MTHKDYPTMTEYCQKITENGQQLCVSWNGGHDSGYFEMSINEEIIDTPDDLQNAIIDLIADNTDYGSFAGSFDTEGEVYYNPATKCFEGNDRYTDTREEVKECSMEVRVPRDIWFDSIDIQLHADEMEIEELSAFMVIKDGARTRQHDVIEATLQKALIPQFTNEIESIKDISGAWDVITINYKDFSAEKSELVFYIKKFDYSFYFSTDSEIKIDLPN</sequence>
<keyword evidence="2" id="KW-1185">Reference proteome</keyword>
<dbReference type="OrthoDB" id="9850826at2"/>
<accession>A0A512RPQ0</accession>
<dbReference type="Proteomes" id="UP000321436">
    <property type="component" value="Unassembled WGS sequence"/>
</dbReference>
<name>A0A512RPQ0_9BACT</name>
<dbReference type="AlphaFoldDB" id="A0A512RPQ0"/>
<reference evidence="1 2" key="1">
    <citation type="submission" date="2019-07" db="EMBL/GenBank/DDBJ databases">
        <title>Whole genome shotgun sequence of Chitinophaga cymbidii NBRC 109752.</title>
        <authorList>
            <person name="Hosoyama A."/>
            <person name="Uohara A."/>
            <person name="Ohji S."/>
            <person name="Ichikawa N."/>
        </authorList>
    </citation>
    <scope>NUCLEOTIDE SEQUENCE [LARGE SCALE GENOMIC DNA]</scope>
    <source>
        <strain evidence="1 2">NBRC 109752</strain>
    </source>
</reference>
<dbReference type="EMBL" id="BKAU01000005">
    <property type="protein sequence ID" value="GEP97672.1"/>
    <property type="molecule type" value="Genomic_DNA"/>
</dbReference>
<evidence type="ECO:0000313" key="2">
    <source>
        <dbReference type="Proteomes" id="UP000321436"/>
    </source>
</evidence>
<organism evidence="1 2">
    <name type="scientific">Chitinophaga cymbidii</name>
    <dbReference type="NCBI Taxonomy" id="1096750"/>
    <lineage>
        <taxon>Bacteria</taxon>
        <taxon>Pseudomonadati</taxon>
        <taxon>Bacteroidota</taxon>
        <taxon>Chitinophagia</taxon>
        <taxon>Chitinophagales</taxon>
        <taxon>Chitinophagaceae</taxon>
        <taxon>Chitinophaga</taxon>
    </lineage>
</organism>
<protein>
    <submittedName>
        <fullName evidence="1">Uncharacterized protein</fullName>
    </submittedName>
</protein>
<dbReference type="RefSeq" id="WP_146865481.1">
    <property type="nucleotide sequence ID" value="NZ_BKAU01000005.1"/>
</dbReference>